<proteinExistence type="predicted"/>
<name>A0A9X9LY49_GULGU</name>
<comment type="caution">
    <text evidence="2">The sequence shown here is derived from an EMBL/GenBank/DDBJ whole genome shotgun (WGS) entry which is preliminary data.</text>
</comment>
<evidence type="ECO:0000313" key="3">
    <source>
        <dbReference type="Proteomes" id="UP000269945"/>
    </source>
</evidence>
<sequence length="54" mass="6533">MFLAYDNQRVQKYKDSEDKRKHNKNRTLLSRVVVVIWPSRGKGKSKIQMWLQIN</sequence>
<dbReference type="Proteomes" id="UP000269945">
    <property type="component" value="Unassembled WGS sequence"/>
</dbReference>
<feature type="region of interest" description="Disordered" evidence="1">
    <location>
        <begin position="1"/>
        <end position="22"/>
    </location>
</feature>
<protein>
    <submittedName>
        <fullName evidence="2">Uncharacterized protein</fullName>
    </submittedName>
</protein>
<gene>
    <name evidence="2" type="ORF">BN2614_LOCUS14</name>
</gene>
<evidence type="ECO:0000313" key="2">
    <source>
        <dbReference type="EMBL" id="VCW99399.1"/>
    </source>
</evidence>
<keyword evidence="3" id="KW-1185">Reference proteome</keyword>
<dbReference type="AlphaFoldDB" id="A0A9X9LY49"/>
<organism evidence="2 3">
    <name type="scientific">Gulo gulo</name>
    <name type="common">Wolverine</name>
    <name type="synonym">Gluton</name>
    <dbReference type="NCBI Taxonomy" id="48420"/>
    <lineage>
        <taxon>Eukaryota</taxon>
        <taxon>Metazoa</taxon>
        <taxon>Chordata</taxon>
        <taxon>Craniata</taxon>
        <taxon>Vertebrata</taxon>
        <taxon>Euteleostomi</taxon>
        <taxon>Mammalia</taxon>
        <taxon>Eutheria</taxon>
        <taxon>Laurasiatheria</taxon>
        <taxon>Carnivora</taxon>
        <taxon>Caniformia</taxon>
        <taxon>Musteloidea</taxon>
        <taxon>Mustelidae</taxon>
        <taxon>Guloninae</taxon>
        <taxon>Gulo</taxon>
    </lineage>
</organism>
<evidence type="ECO:0000256" key="1">
    <source>
        <dbReference type="SAM" id="MobiDB-lite"/>
    </source>
</evidence>
<dbReference type="EMBL" id="CYRY02028580">
    <property type="protein sequence ID" value="VCW99399.1"/>
    <property type="molecule type" value="Genomic_DNA"/>
</dbReference>
<accession>A0A9X9LY49</accession>
<reference evidence="2 3" key="1">
    <citation type="submission" date="2018-10" db="EMBL/GenBank/DDBJ databases">
        <authorList>
            <person name="Ekblom R."/>
            <person name="Jareborg N."/>
        </authorList>
    </citation>
    <scope>NUCLEOTIDE SEQUENCE [LARGE SCALE GENOMIC DNA]</scope>
    <source>
        <tissue evidence="2">Muscle</tissue>
    </source>
</reference>